<evidence type="ECO:0000313" key="2">
    <source>
        <dbReference type="EMBL" id="KAF1978191.1"/>
    </source>
</evidence>
<dbReference type="PROSITE" id="PS50173">
    <property type="entry name" value="UMUC"/>
    <property type="match status" value="1"/>
</dbReference>
<accession>A0A6A5VLQ7</accession>
<dbReference type="GO" id="GO:0003887">
    <property type="term" value="F:DNA-directed DNA polymerase activity"/>
    <property type="evidence" value="ECO:0007669"/>
    <property type="project" value="TreeGrafter"/>
</dbReference>
<protein>
    <submittedName>
        <fullName evidence="2">DNA/RNA polymerase</fullName>
    </submittedName>
</protein>
<dbReference type="Gene3D" id="3.30.70.270">
    <property type="match status" value="1"/>
</dbReference>
<gene>
    <name evidence="2" type="ORF">BU23DRAFT_450777</name>
</gene>
<dbReference type="PANTHER" id="PTHR46404">
    <property type="entry name" value="DNA POLYMERASE IOTA"/>
    <property type="match status" value="1"/>
</dbReference>
<evidence type="ECO:0000313" key="3">
    <source>
        <dbReference type="Proteomes" id="UP000800036"/>
    </source>
</evidence>
<keyword evidence="3" id="KW-1185">Reference proteome</keyword>
<dbReference type="Gene3D" id="3.40.1170.60">
    <property type="match status" value="1"/>
</dbReference>
<dbReference type="GO" id="GO:0070987">
    <property type="term" value="P:error-free translesion synthesis"/>
    <property type="evidence" value="ECO:0007669"/>
    <property type="project" value="UniProtKB-ARBA"/>
</dbReference>
<name>A0A6A5VLQ7_9PLEO</name>
<sequence length="605" mass="67154">DAFYASVIEAETPSLRSRPLAVQQKQIVVTCNYEARRRGLHKLQLIREAKRICPDVVIVFGEDLTRFRNASKELYAFLRSFSWNSRCERLGFDEVWMDVTDLVDYNLALLNRTDLASSFFCLSKIDPSHGFAFDASKVAGPTYPEQPDEPTGKHLTNGSHSHETFWISPGGSCCLFSDKPWLESEKNHTCTVGISTNKLLSKLVGNVHKPNNQTTLIPPYTSDDGNDNVTSFIDGHEVGKVPGIGFKIAQKLRALVLQRPPTFDDGLVYGGTKEKVLVGDVRRHPGVGPEALEQLLGGAGALRGIGTKIFGLLNGCDDSEVGQARDIPTQISLEDSYLRLDTIPGVKKELLSLSKSLLKRMHTDLVEEDGNDQPSGDGEADTTTLDLRTKRWIAFPKTLRLTTRPRPPQNPDGSLNRSFARISRSGPMPSYVFNLKDSIDAIAERLVAEALLPLFRKLHPEKSGWNLSLVNIAATNMVDAASEKGGVGRDISKMFKRQDEVLKYFRVSEPDEPHLAGAEHDVVMDTERAPDGLRASITLQRKFDDSRGGSEDHPTPSQEAIFATQDQWESDDEDMLDEDSYSCEKCGARMPLFAMGAHARWHSQE</sequence>
<dbReference type="OrthoDB" id="447129at2759"/>
<dbReference type="GO" id="GO:0003684">
    <property type="term" value="F:damaged DNA binding"/>
    <property type="evidence" value="ECO:0007669"/>
    <property type="project" value="InterPro"/>
</dbReference>
<dbReference type="Proteomes" id="UP000800036">
    <property type="component" value="Unassembled WGS sequence"/>
</dbReference>
<dbReference type="PANTHER" id="PTHR46404:SF1">
    <property type="entry name" value="DNA POLYMERASE IOTA"/>
    <property type="match status" value="1"/>
</dbReference>
<dbReference type="Gene3D" id="3.30.1490.100">
    <property type="entry name" value="DNA polymerase, Y-family, little finger domain"/>
    <property type="match status" value="1"/>
</dbReference>
<dbReference type="InterPro" id="IPR001126">
    <property type="entry name" value="UmuC"/>
</dbReference>
<dbReference type="FunFam" id="3.40.1170.60:FF:000006">
    <property type="entry name" value="DNA polymerase iota"/>
    <property type="match status" value="1"/>
</dbReference>
<dbReference type="InterPro" id="IPR036775">
    <property type="entry name" value="DNA_pol_Y-fam_lit_finger_sf"/>
</dbReference>
<dbReference type="AlphaFoldDB" id="A0A6A5VLQ7"/>
<proteinExistence type="predicted"/>
<organism evidence="2 3">
    <name type="scientific">Bimuria novae-zelandiae CBS 107.79</name>
    <dbReference type="NCBI Taxonomy" id="1447943"/>
    <lineage>
        <taxon>Eukaryota</taxon>
        <taxon>Fungi</taxon>
        <taxon>Dikarya</taxon>
        <taxon>Ascomycota</taxon>
        <taxon>Pezizomycotina</taxon>
        <taxon>Dothideomycetes</taxon>
        <taxon>Pleosporomycetidae</taxon>
        <taxon>Pleosporales</taxon>
        <taxon>Massarineae</taxon>
        <taxon>Didymosphaeriaceae</taxon>
        <taxon>Bimuria</taxon>
    </lineage>
</organism>
<dbReference type="GO" id="GO:0006281">
    <property type="term" value="P:DNA repair"/>
    <property type="evidence" value="ECO:0007669"/>
    <property type="project" value="InterPro"/>
</dbReference>
<feature type="non-terminal residue" evidence="2">
    <location>
        <position position="1"/>
    </location>
</feature>
<dbReference type="SUPFAM" id="SSF56672">
    <property type="entry name" value="DNA/RNA polymerases"/>
    <property type="match status" value="1"/>
</dbReference>
<dbReference type="InterPro" id="IPR043502">
    <property type="entry name" value="DNA/RNA_pol_sf"/>
</dbReference>
<feature type="domain" description="UmuC" evidence="1">
    <location>
        <begin position="1"/>
        <end position="245"/>
    </location>
</feature>
<dbReference type="Pfam" id="PF00817">
    <property type="entry name" value="IMS"/>
    <property type="match status" value="1"/>
</dbReference>
<reference evidence="2" key="1">
    <citation type="journal article" date="2020" name="Stud. Mycol.">
        <title>101 Dothideomycetes genomes: a test case for predicting lifestyles and emergence of pathogens.</title>
        <authorList>
            <person name="Haridas S."/>
            <person name="Albert R."/>
            <person name="Binder M."/>
            <person name="Bloem J."/>
            <person name="Labutti K."/>
            <person name="Salamov A."/>
            <person name="Andreopoulos B."/>
            <person name="Baker S."/>
            <person name="Barry K."/>
            <person name="Bills G."/>
            <person name="Bluhm B."/>
            <person name="Cannon C."/>
            <person name="Castanera R."/>
            <person name="Culley D."/>
            <person name="Daum C."/>
            <person name="Ezra D."/>
            <person name="Gonzalez J."/>
            <person name="Henrissat B."/>
            <person name="Kuo A."/>
            <person name="Liang C."/>
            <person name="Lipzen A."/>
            <person name="Lutzoni F."/>
            <person name="Magnuson J."/>
            <person name="Mondo S."/>
            <person name="Nolan M."/>
            <person name="Ohm R."/>
            <person name="Pangilinan J."/>
            <person name="Park H.-J."/>
            <person name="Ramirez L."/>
            <person name="Alfaro M."/>
            <person name="Sun H."/>
            <person name="Tritt A."/>
            <person name="Yoshinaga Y."/>
            <person name="Zwiers L.-H."/>
            <person name="Turgeon B."/>
            <person name="Goodwin S."/>
            <person name="Spatafora J."/>
            <person name="Crous P."/>
            <person name="Grigoriev I."/>
        </authorList>
    </citation>
    <scope>NUCLEOTIDE SEQUENCE</scope>
    <source>
        <strain evidence="2">CBS 107.79</strain>
    </source>
</reference>
<dbReference type="EMBL" id="ML976661">
    <property type="protein sequence ID" value="KAF1978191.1"/>
    <property type="molecule type" value="Genomic_DNA"/>
</dbReference>
<dbReference type="InterPro" id="IPR043128">
    <property type="entry name" value="Rev_trsase/Diguanyl_cyclase"/>
</dbReference>
<evidence type="ECO:0000259" key="1">
    <source>
        <dbReference type="PROSITE" id="PS50173"/>
    </source>
</evidence>